<feature type="domain" description="DUF306" evidence="2">
    <location>
        <begin position="29"/>
        <end position="131"/>
    </location>
</feature>
<dbReference type="AlphaFoldDB" id="A0A1M6L4Q0"/>
<dbReference type="OrthoDB" id="423130at2"/>
<dbReference type="InterPro" id="IPR053147">
    <property type="entry name" value="Hsp_HslJ-like"/>
</dbReference>
<evidence type="ECO:0000259" key="2">
    <source>
        <dbReference type="Pfam" id="PF03724"/>
    </source>
</evidence>
<reference evidence="3 4" key="1">
    <citation type="submission" date="2016-11" db="EMBL/GenBank/DDBJ databases">
        <authorList>
            <person name="Jaros S."/>
            <person name="Januszkiewicz K."/>
            <person name="Wedrychowicz H."/>
        </authorList>
    </citation>
    <scope>NUCLEOTIDE SEQUENCE [LARGE SCALE GENOMIC DNA]</scope>
    <source>
        <strain evidence="3 4">DSM 5091</strain>
    </source>
</reference>
<keyword evidence="4" id="KW-1185">Reference proteome</keyword>
<name>A0A1M6L4Q0_MALRU</name>
<dbReference type="PANTHER" id="PTHR35535">
    <property type="entry name" value="HEAT SHOCK PROTEIN HSLJ"/>
    <property type="match status" value="1"/>
</dbReference>
<proteinExistence type="predicted"/>
<evidence type="ECO:0000313" key="3">
    <source>
        <dbReference type="EMBL" id="SHJ66049.1"/>
    </source>
</evidence>
<dbReference type="PROSITE" id="PS51257">
    <property type="entry name" value="PROKAR_LIPOPROTEIN"/>
    <property type="match status" value="1"/>
</dbReference>
<sequence>MKNFLWIVCILLLAGCTSLPANEPLNILGEWRIEYIGERPVIDHSPTTITFEEGGKFGGNAGCNRYFGSFTLAGAELQIDKGIGSTRMMCSVESLMEQENRLFQALPMAATVSLDNGLLLITDKAGQQLLKAVPIK</sequence>
<feature type="signal peptide" evidence="1">
    <location>
        <begin position="1"/>
        <end position="21"/>
    </location>
</feature>
<evidence type="ECO:0000313" key="4">
    <source>
        <dbReference type="Proteomes" id="UP000184171"/>
    </source>
</evidence>
<dbReference type="Gene3D" id="2.40.128.270">
    <property type="match status" value="1"/>
</dbReference>
<dbReference type="STRING" id="1122189.SAMN02745165_02863"/>
<evidence type="ECO:0000256" key="1">
    <source>
        <dbReference type="SAM" id="SignalP"/>
    </source>
</evidence>
<keyword evidence="3" id="KW-0346">Stress response</keyword>
<dbReference type="Pfam" id="PF03724">
    <property type="entry name" value="META"/>
    <property type="match status" value="1"/>
</dbReference>
<dbReference type="InterPro" id="IPR038670">
    <property type="entry name" value="HslJ-like_sf"/>
</dbReference>
<gene>
    <name evidence="3" type="ORF">SAMN02745165_02863</name>
</gene>
<feature type="chain" id="PRO_5012545228" evidence="1">
    <location>
        <begin position="22"/>
        <end position="136"/>
    </location>
</feature>
<dbReference type="EMBL" id="FQZT01000012">
    <property type="protein sequence ID" value="SHJ66049.1"/>
    <property type="molecule type" value="Genomic_DNA"/>
</dbReference>
<dbReference type="InterPro" id="IPR005184">
    <property type="entry name" value="DUF306_Meta_HslJ"/>
</dbReference>
<dbReference type="RefSeq" id="WP_072909426.1">
    <property type="nucleotide sequence ID" value="NZ_FQZT01000012.1"/>
</dbReference>
<keyword evidence="1" id="KW-0732">Signal</keyword>
<accession>A0A1M6L4Q0</accession>
<dbReference type="Proteomes" id="UP000184171">
    <property type="component" value="Unassembled WGS sequence"/>
</dbReference>
<dbReference type="PANTHER" id="PTHR35535:SF1">
    <property type="entry name" value="HEAT SHOCK PROTEIN HSLJ"/>
    <property type="match status" value="1"/>
</dbReference>
<protein>
    <submittedName>
        <fullName evidence="3">Heat shock protein HslJ</fullName>
    </submittedName>
</protein>
<organism evidence="3 4">
    <name type="scientific">Malonomonas rubra DSM 5091</name>
    <dbReference type="NCBI Taxonomy" id="1122189"/>
    <lineage>
        <taxon>Bacteria</taxon>
        <taxon>Pseudomonadati</taxon>
        <taxon>Thermodesulfobacteriota</taxon>
        <taxon>Desulfuromonadia</taxon>
        <taxon>Desulfuromonadales</taxon>
        <taxon>Geopsychrobacteraceae</taxon>
        <taxon>Malonomonas</taxon>
    </lineage>
</organism>